<dbReference type="PATRIC" id="fig|136160.3.peg.342"/>
<evidence type="ECO:0000256" key="1">
    <source>
        <dbReference type="ARBA" id="ARBA00004196"/>
    </source>
</evidence>
<feature type="domain" description="Periplasmic binding protein" evidence="4">
    <location>
        <begin position="49"/>
        <end position="301"/>
    </location>
</feature>
<dbReference type="PANTHER" id="PTHR46847:SF1">
    <property type="entry name" value="D-ALLOSE-BINDING PERIPLASMIC PROTEIN-RELATED"/>
    <property type="match status" value="1"/>
</dbReference>
<protein>
    <submittedName>
        <fullName evidence="5">LacI family transcriptional regulator</fullName>
    </submittedName>
</protein>
<dbReference type="GO" id="GO:0030246">
    <property type="term" value="F:carbohydrate binding"/>
    <property type="evidence" value="ECO:0007669"/>
    <property type="project" value="UniProtKB-ARBA"/>
</dbReference>
<sequence>MKRHLFFVVGFMICISALATSIYSFVQVTRVETNVPSSTSISLPSSHFVLIAEEENNSYWRLVEKGAREAENQFDVLVEYKAPKRSNPEEQLKLIDMAISAKVDGIIVQAVNEEMFTPLINKAVDAGIPVITIDTDAPRSNRVAYIGTDNYYSGTIAGKAMLDDMEGDIHVAVITGSLESSHQKLRVQGFIDMISNEPRVTLVEVEASNISRLEAELKAHQLMEEHPHINAFYGTSALDGIGIVAAAEKLGLDDLYVIAFDTLPENLSLLEQEKIDAIVVQEPFEMGLKSVELLLDIREGQPYSMTNHTHTSIIRKPDLSLLQEHQRLGDKQ</sequence>
<dbReference type="PANTHER" id="PTHR46847">
    <property type="entry name" value="D-ALLOSE-BINDING PERIPLASMIC PROTEIN-RELATED"/>
    <property type="match status" value="1"/>
</dbReference>
<dbReference type="GO" id="GO:0030313">
    <property type="term" value="C:cell envelope"/>
    <property type="evidence" value="ECO:0007669"/>
    <property type="project" value="UniProtKB-SubCell"/>
</dbReference>
<accession>A0A0M0KG48</accession>
<organism evidence="5">
    <name type="scientific">Halalkalibacterium halodurans</name>
    <name type="common">Bacillus halodurans</name>
    <dbReference type="NCBI Taxonomy" id="86665"/>
    <lineage>
        <taxon>Bacteria</taxon>
        <taxon>Bacillati</taxon>
        <taxon>Bacillota</taxon>
        <taxon>Bacilli</taxon>
        <taxon>Bacillales</taxon>
        <taxon>Bacillaceae</taxon>
        <taxon>Halalkalibacterium (ex Joshi et al. 2022)</taxon>
    </lineage>
</organism>
<dbReference type="InterPro" id="IPR025997">
    <property type="entry name" value="SBP_2_dom"/>
</dbReference>
<evidence type="ECO:0000313" key="5">
    <source>
        <dbReference type="EMBL" id="KOO37537.1"/>
    </source>
</evidence>
<comment type="subcellular location">
    <subcellularLocation>
        <location evidence="1">Cell envelope</location>
    </subcellularLocation>
</comment>
<dbReference type="CDD" id="cd06314">
    <property type="entry name" value="PBP1_tmGBP"/>
    <property type="match status" value="1"/>
</dbReference>
<comment type="similarity">
    <text evidence="2">Belongs to the bacterial solute-binding protein 2 family.</text>
</comment>
<name>A0A0M0KG48_ALKHA</name>
<dbReference type="InterPro" id="IPR028082">
    <property type="entry name" value="Peripla_BP_I"/>
</dbReference>
<dbReference type="SUPFAM" id="SSF53822">
    <property type="entry name" value="Periplasmic binding protein-like I"/>
    <property type="match status" value="1"/>
</dbReference>
<comment type="caution">
    <text evidence="5">The sequence shown here is derived from an EMBL/GenBank/DDBJ whole genome shotgun (WGS) entry which is preliminary data.</text>
</comment>
<evidence type="ECO:0000256" key="3">
    <source>
        <dbReference type="ARBA" id="ARBA00022729"/>
    </source>
</evidence>
<dbReference type="AlphaFoldDB" id="A0A0M0KG48"/>
<dbReference type="OMA" id="SYQMGYK"/>
<dbReference type="Pfam" id="PF13407">
    <property type="entry name" value="Peripla_BP_4"/>
    <property type="match status" value="1"/>
</dbReference>
<evidence type="ECO:0000256" key="2">
    <source>
        <dbReference type="ARBA" id="ARBA00007639"/>
    </source>
</evidence>
<proteinExistence type="inferred from homology"/>
<dbReference type="GeneID" id="87599386"/>
<dbReference type="EMBL" id="LILD01000001">
    <property type="protein sequence ID" value="KOO37537.1"/>
    <property type="molecule type" value="Genomic_DNA"/>
</dbReference>
<reference evidence="5" key="1">
    <citation type="submission" date="2015-08" db="EMBL/GenBank/DDBJ databases">
        <title>Complete DNA Sequence of Pseudomonas syringae pv. actinidiae, the Causal Agent of Kiwifruit Canker Disease.</title>
        <authorList>
            <person name="Rikkerink E.H.A."/>
            <person name="Fineran P.C."/>
        </authorList>
    </citation>
    <scope>NUCLEOTIDE SEQUENCE</scope>
    <source>
        <strain evidence="5">DSM 13666</strain>
    </source>
</reference>
<evidence type="ECO:0000259" key="4">
    <source>
        <dbReference type="Pfam" id="PF13407"/>
    </source>
</evidence>
<dbReference type="RefSeq" id="WP_010899965.1">
    <property type="nucleotide sequence ID" value="NZ_CP040441.1"/>
</dbReference>
<dbReference type="Gene3D" id="3.40.50.2300">
    <property type="match status" value="2"/>
</dbReference>
<keyword evidence="3" id="KW-0732">Signal</keyword>
<gene>
    <name evidence="5" type="ORF">AMD02_00785</name>
</gene>